<dbReference type="NCBIfam" id="NF045780">
    <property type="entry name" value="TrlF_fam_ATP"/>
    <property type="match status" value="1"/>
</dbReference>
<dbReference type="InterPro" id="IPR016195">
    <property type="entry name" value="Pol/histidinol_Pase-like"/>
</dbReference>
<accession>A0A6L5T7R0</accession>
<dbReference type="PANTHER" id="PTHR42924">
    <property type="entry name" value="EXONUCLEASE"/>
    <property type="match status" value="1"/>
</dbReference>
<reference evidence="2 3" key="1">
    <citation type="journal article" date="2019" name="Nat. Med.">
        <title>A library of human gut bacterial isolates paired with longitudinal multiomics data enables mechanistic microbiome research.</title>
        <authorList>
            <person name="Poyet M."/>
            <person name="Groussin M."/>
            <person name="Gibbons S.M."/>
            <person name="Avila-Pacheco J."/>
            <person name="Jiang X."/>
            <person name="Kearney S.M."/>
            <person name="Perrotta A.R."/>
            <person name="Berdy B."/>
            <person name="Zhao S."/>
            <person name="Lieberman T.D."/>
            <person name="Swanson P.K."/>
            <person name="Smith M."/>
            <person name="Roesemann S."/>
            <person name="Alexander J.E."/>
            <person name="Rich S.A."/>
            <person name="Livny J."/>
            <person name="Vlamakis H."/>
            <person name="Clish C."/>
            <person name="Bullock K."/>
            <person name="Deik A."/>
            <person name="Scott J."/>
            <person name="Pierce K.A."/>
            <person name="Xavier R.J."/>
            <person name="Alm E.J."/>
        </authorList>
    </citation>
    <scope>NUCLEOTIDE SEQUENCE [LARGE SCALE GENOMIC DNA]</scope>
    <source>
        <strain evidence="2 3">BIOML-A11</strain>
    </source>
</reference>
<dbReference type="SUPFAM" id="SSF52540">
    <property type="entry name" value="P-loop containing nucleoside triphosphate hydrolases"/>
    <property type="match status" value="1"/>
</dbReference>
<dbReference type="GO" id="GO:0035312">
    <property type="term" value="F:5'-3' DNA exonuclease activity"/>
    <property type="evidence" value="ECO:0007669"/>
    <property type="project" value="TreeGrafter"/>
</dbReference>
<dbReference type="InterPro" id="IPR054787">
    <property type="entry name" value="TrlF_ATPase"/>
</dbReference>
<dbReference type="Proteomes" id="UP000479563">
    <property type="component" value="Unassembled WGS sequence"/>
</dbReference>
<dbReference type="AlphaFoldDB" id="A0A6L5T7R0"/>
<dbReference type="InterPro" id="IPR052018">
    <property type="entry name" value="PHP_domain"/>
</dbReference>
<dbReference type="Gene3D" id="3.20.20.140">
    <property type="entry name" value="Metal-dependent hydrolases"/>
    <property type="match status" value="1"/>
</dbReference>
<dbReference type="GO" id="GO:0004534">
    <property type="term" value="F:5'-3' RNA exonuclease activity"/>
    <property type="evidence" value="ECO:0007669"/>
    <property type="project" value="TreeGrafter"/>
</dbReference>
<dbReference type="InterPro" id="IPR003141">
    <property type="entry name" value="Pol/His_phosphatase_N"/>
</dbReference>
<protein>
    <recommendedName>
        <fullName evidence="1">Polymerase/histidinol phosphatase N-terminal domain-containing protein</fullName>
    </recommendedName>
</protein>
<sequence length="899" mass="103990">MNSTVKEIAGGKWWKVDFHVHTPASMDYGKESREPEKEKQVTPKEFLLKAIEKNIDCLVISDHNSFEWIDKLREAMNELIQDNSNIAPVIIFPAVEINVMGNIHLLAIFNIDVEVRNLERIFGQIGFDEKVLSTTKSMPEVMEIVIKNKGIAIPAHVDCPSGLFETNSASEIKGVLNVDELLAFEVIGSEINNQIYKDSKRKISYVAGSDSHCIDAIGSRYTWVKMGKPSIEAMRLALFDNIDGVLRSDFYEGNPNDLKNRMFLKYIEIKQAKYAGRRAPLHIDFSPWMTSIIGGRGTGKSSIIQFVRLILDKKEELPKALQKEFDDFVNISKNRTELGMLTDSTEIRACIVKDGLEYNFIWKNNELYEMIGGELEKATGLSERFPIRIFNQKQLFEMTKDAQLLLQYIDSQWDSIGWRKSLDSTKNKYVDCMIRINNNNIKVNEKKRKEIALREIENKIKVFETEATKKVLDSQKEILIAEQQAKSVYRKYEDVIDKSIQLYKSVLELSENSLNIDKLDKESKKEIDQWESEINTFILNYKDAYEKNQVSFCQLDVWFSKLKVFKNKEENQIEMNNIINELKEQGVDDIDIYPVLLKQKDDLLKELEEYIRVEQIDEELKQERMTILEEYYTLIQQRYENRERTVSSWNEAGNLRITLLPMGNMEKNEEVFRNIINKQGTTFSSDILERNKEEEYSGGIVFRLANPENGNYLENYKAMCEELTNRNSSTYGKKFRAHLNNLFENDYSVENEIYMWLPEDLVRLELKTGRNKYISIDAGSAGQRTSAILTLLLQMSKEPIIIDQPEDDLDTKNITDFIVKGINEKKQSQQIIVVTHNPNIVVNTNSEQVIHMEFAGGEINASHSGALQDFEIRDAICDVMEGGREALESRYYRITKALE</sequence>
<dbReference type="EMBL" id="WKQP01000006">
    <property type="protein sequence ID" value="MSC59723.1"/>
    <property type="molecule type" value="Genomic_DNA"/>
</dbReference>
<dbReference type="RefSeq" id="WP_154266741.1">
    <property type="nucleotide sequence ID" value="NZ_WKQP01000006.1"/>
</dbReference>
<organism evidence="2 3">
    <name type="scientific">Agathobacter rectalis</name>
    <dbReference type="NCBI Taxonomy" id="39491"/>
    <lineage>
        <taxon>Bacteria</taxon>
        <taxon>Bacillati</taxon>
        <taxon>Bacillota</taxon>
        <taxon>Clostridia</taxon>
        <taxon>Lachnospirales</taxon>
        <taxon>Lachnospiraceae</taxon>
        <taxon>Agathobacter</taxon>
    </lineage>
</organism>
<evidence type="ECO:0000313" key="3">
    <source>
        <dbReference type="Proteomes" id="UP000479563"/>
    </source>
</evidence>
<evidence type="ECO:0000259" key="1">
    <source>
        <dbReference type="SMART" id="SM00481"/>
    </source>
</evidence>
<gene>
    <name evidence="2" type="ORF">GKE07_05785</name>
</gene>
<dbReference type="Gene3D" id="3.40.50.300">
    <property type="entry name" value="P-loop containing nucleotide triphosphate hydrolases"/>
    <property type="match status" value="2"/>
</dbReference>
<evidence type="ECO:0000313" key="2">
    <source>
        <dbReference type="EMBL" id="MSC59723.1"/>
    </source>
</evidence>
<proteinExistence type="predicted"/>
<name>A0A6L5T7R0_9FIRM</name>
<dbReference type="SMART" id="SM00481">
    <property type="entry name" value="POLIIIAc"/>
    <property type="match status" value="1"/>
</dbReference>
<dbReference type="SUPFAM" id="SSF89550">
    <property type="entry name" value="PHP domain-like"/>
    <property type="match status" value="1"/>
</dbReference>
<dbReference type="PANTHER" id="PTHR42924:SF3">
    <property type="entry name" value="POLYMERASE_HISTIDINOL PHOSPHATASE N-TERMINAL DOMAIN-CONTAINING PROTEIN"/>
    <property type="match status" value="1"/>
</dbReference>
<feature type="domain" description="Polymerase/histidinol phosphatase N-terminal" evidence="1">
    <location>
        <begin position="16"/>
        <end position="101"/>
    </location>
</feature>
<dbReference type="InterPro" id="IPR027417">
    <property type="entry name" value="P-loop_NTPase"/>
</dbReference>
<comment type="caution">
    <text evidence="2">The sequence shown here is derived from an EMBL/GenBank/DDBJ whole genome shotgun (WGS) entry which is preliminary data.</text>
</comment>